<name>A0A7S2J749_9DINO</name>
<evidence type="ECO:0000256" key="1">
    <source>
        <dbReference type="SAM" id="MobiDB-lite"/>
    </source>
</evidence>
<feature type="region of interest" description="Disordered" evidence="1">
    <location>
        <begin position="89"/>
        <end position="116"/>
    </location>
</feature>
<dbReference type="SUPFAM" id="SSF56112">
    <property type="entry name" value="Protein kinase-like (PK-like)"/>
    <property type="match status" value="1"/>
</dbReference>
<accession>A0A7S2J749</accession>
<gene>
    <name evidence="2" type="ORF">AAND1436_LOCUS47639</name>
</gene>
<protein>
    <recommendedName>
        <fullName evidence="3">Protein kinase domain-containing protein</fullName>
    </recommendedName>
</protein>
<organism evidence="2">
    <name type="scientific">Alexandrium andersonii</name>
    <dbReference type="NCBI Taxonomy" id="327968"/>
    <lineage>
        <taxon>Eukaryota</taxon>
        <taxon>Sar</taxon>
        <taxon>Alveolata</taxon>
        <taxon>Dinophyceae</taxon>
        <taxon>Gonyaulacales</taxon>
        <taxon>Pyrocystaceae</taxon>
        <taxon>Alexandrium</taxon>
    </lineage>
</organism>
<reference evidence="2" key="1">
    <citation type="submission" date="2021-01" db="EMBL/GenBank/DDBJ databases">
        <authorList>
            <person name="Corre E."/>
            <person name="Pelletier E."/>
            <person name="Niang G."/>
            <person name="Scheremetjew M."/>
            <person name="Finn R."/>
            <person name="Kale V."/>
            <person name="Holt S."/>
            <person name="Cochrane G."/>
            <person name="Meng A."/>
            <person name="Brown T."/>
            <person name="Cohen L."/>
        </authorList>
    </citation>
    <scope>NUCLEOTIDE SEQUENCE</scope>
    <source>
        <strain evidence="2">CCMP2222</strain>
    </source>
</reference>
<dbReference type="InterPro" id="IPR011009">
    <property type="entry name" value="Kinase-like_dom_sf"/>
</dbReference>
<dbReference type="Gene3D" id="1.10.510.10">
    <property type="entry name" value="Transferase(Phosphotransferase) domain 1"/>
    <property type="match status" value="1"/>
</dbReference>
<dbReference type="AlphaFoldDB" id="A0A7S2J749"/>
<proteinExistence type="predicted"/>
<sequence length="116" mass="13302">MIKSGTTWKQHFDENLDFKYNDKHPVTRKKIVRIITDCSAKRSMLDMILARVGPEKQKSEVKEDQLYVKKAKQFADLLSQMTALDPEKRATPDDLLQHPFINEAMPTKGKKEGGGK</sequence>
<evidence type="ECO:0000313" key="2">
    <source>
        <dbReference type="EMBL" id="CAD9539670.1"/>
    </source>
</evidence>
<evidence type="ECO:0008006" key="3">
    <source>
        <dbReference type="Google" id="ProtNLM"/>
    </source>
</evidence>
<dbReference type="EMBL" id="HBGQ01099672">
    <property type="protein sequence ID" value="CAD9539670.1"/>
    <property type="molecule type" value="Transcribed_RNA"/>
</dbReference>